<dbReference type="InterPro" id="IPR038664">
    <property type="entry name" value="Gar1/Naf1_Cbf5-bd_sf"/>
</dbReference>
<accession>A0A832ZVF7</accession>
<reference evidence="1" key="1">
    <citation type="journal article" date="2020" name="ISME J.">
        <title>Gammaproteobacteria mediating utilization of methyl-, sulfur- and petroleum organic compounds in deep ocean hydrothermal plumes.</title>
        <authorList>
            <person name="Zhou Z."/>
            <person name="Liu Y."/>
            <person name="Pan J."/>
            <person name="Cron B.R."/>
            <person name="Toner B.M."/>
            <person name="Anantharaman K."/>
            <person name="Breier J.A."/>
            <person name="Dick G.J."/>
            <person name="Li M."/>
        </authorList>
    </citation>
    <scope>NUCLEOTIDE SEQUENCE</scope>
    <source>
        <strain evidence="1">SZUA-1515</strain>
    </source>
</reference>
<evidence type="ECO:0000313" key="1">
    <source>
        <dbReference type="EMBL" id="HIQ29577.1"/>
    </source>
</evidence>
<dbReference type="InterPro" id="IPR009000">
    <property type="entry name" value="Transl_B-barrel_sf"/>
</dbReference>
<name>A0A832ZVF7_CALS0</name>
<dbReference type="Proteomes" id="UP000608579">
    <property type="component" value="Unassembled WGS sequence"/>
</dbReference>
<dbReference type="EMBL" id="DQVM01000065">
    <property type="protein sequence ID" value="HIQ29577.1"/>
    <property type="molecule type" value="Genomic_DNA"/>
</dbReference>
<dbReference type="SUPFAM" id="SSF50447">
    <property type="entry name" value="Translation proteins"/>
    <property type="match status" value="1"/>
</dbReference>
<protein>
    <recommendedName>
        <fullName evidence="3">H/ACA RNA-protein complex protein Gar1</fullName>
    </recommendedName>
</protein>
<proteinExistence type="predicted"/>
<dbReference type="Gene3D" id="2.40.10.230">
    <property type="entry name" value="Probable tRNA pseudouridine synthase domain"/>
    <property type="match status" value="1"/>
</dbReference>
<evidence type="ECO:0008006" key="3">
    <source>
        <dbReference type="Google" id="ProtNLM"/>
    </source>
</evidence>
<gene>
    <name evidence="1" type="ORF">EYH45_03335</name>
</gene>
<sequence length="79" mass="8844">MPKVTRRRYLLGTVYRSDEGKILVKASSIPNLGDKVLDNKLREIGYVSNVLGPASSPFVVVKLIKEIELPEGTELYGRR</sequence>
<evidence type="ECO:0000313" key="2">
    <source>
        <dbReference type="Proteomes" id="UP000608579"/>
    </source>
</evidence>
<dbReference type="AlphaFoldDB" id="A0A832ZVF7"/>
<comment type="caution">
    <text evidence="1">The sequence shown here is derived from an EMBL/GenBank/DDBJ whole genome shotgun (WGS) entry which is preliminary data.</text>
</comment>
<organism evidence="1 2">
    <name type="scientific">Caldiarchaeum subterraneum</name>
    <dbReference type="NCBI Taxonomy" id="311458"/>
    <lineage>
        <taxon>Archaea</taxon>
        <taxon>Nitrososphaerota</taxon>
        <taxon>Candidatus Caldarchaeales</taxon>
        <taxon>Candidatus Caldarchaeaceae</taxon>
        <taxon>Candidatus Caldarchaeum</taxon>
    </lineage>
</organism>